<feature type="region of interest" description="Disordered" evidence="1">
    <location>
        <begin position="446"/>
        <end position="566"/>
    </location>
</feature>
<feature type="region of interest" description="Disordered" evidence="1">
    <location>
        <begin position="223"/>
        <end position="416"/>
    </location>
</feature>
<dbReference type="EMBL" id="JAZHXJ010000698">
    <property type="protein sequence ID" value="KAL1853579.1"/>
    <property type="molecule type" value="Genomic_DNA"/>
</dbReference>
<evidence type="ECO:0000256" key="1">
    <source>
        <dbReference type="SAM" id="MobiDB-lite"/>
    </source>
</evidence>
<feature type="compositionally biased region" description="Gly residues" evidence="1">
    <location>
        <begin position="514"/>
        <end position="534"/>
    </location>
</feature>
<name>A0ABR3W5N9_9PEZI</name>
<reference evidence="2 3" key="1">
    <citation type="journal article" date="2024" name="Commun. Biol.">
        <title>Comparative genomic analysis of thermophilic fungi reveals convergent evolutionary adaptations and gene losses.</title>
        <authorList>
            <person name="Steindorff A.S."/>
            <person name="Aguilar-Pontes M.V."/>
            <person name="Robinson A.J."/>
            <person name="Andreopoulos B."/>
            <person name="LaButti K."/>
            <person name="Kuo A."/>
            <person name="Mondo S."/>
            <person name="Riley R."/>
            <person name="Otillar R."/>
            <person name="Haridas S."/>
            <person name="Lipzen A."/>
            <person name="Grimwood J."/>
            <person name="Schmutz J."/>
            <person name="Clum A."/>
            <person name="Reid I.D."/>
            <person name="Moisan M.C."/>
            <person name="Butler G."/>
            <person name="Nguyen T.T.M."/>
            <person name="Dewar K."/>
            <person name="Conant G."/>
            <person name="Drula E."/>
            <person name="Henrissat B."/>
            <person name="Hansel C."/>
            <person name="Singer S."/>
            <person name="Hutchinson M.I."/>
            <person name="de Vries R.P."/>
            <person name="Natvig D.O."/>
            <person name="Powell A.J."/>
            <person name="Tsang A."/>
            <person name="Grigoriev I.V."/>
        </authorList>
    </citation>
    <scope>NUCLEOTIDE SEQUENCE [LARGE SCALE GENOMIC DNA]</scope>
    <source>
        <strain evidence="2 3">ATCC 24622</strain>
    </source>
</reference>
<feature type="compositionally biased region" description="Polar residues" evidence="1">
    <location>
        <begin position="458"/>
        <end position="469"/>
    </location>
</feature>
<feature type="compositionally biased region" description="Acidic residues" evidence="1">
    <location>
        <begin position="226"/>
        <end position="237"/>
    </location>
</feature>
<feature type="compositionally biased region" description="Low complexity" evidence="1">
    <location>
        <begin position="238"/>
        <end position="251"/>
    </location>
</feature>
<comment type="caution">
    <text evidence="2">The sequence shown here is derived from an EMBL/GenBank/DDBJ whole genome shotgun (WGS) entry which is preliminary data.</text>
</comment>
<protein>
    <recommendedName>
        <fullName evidence="4">NTF2-like protein</fullName>
    </recommendedName>
</protein>
<evidence type="ECO:0000313" key="3">
    <source>
        <dbReference type="Proteomes" id="UP001586593"/>
    </source>
</evidence>
<evidence type="ECO:0008006" key="4">
    <source>
        <dbReference type="Google" id="ProtNLM"/>
    </source>
</evidence>
<feature type="compositionally biased region" description="Basic and acidic residues" evidence="1">
    <location>
        <begin position="379"/>
        <end position="389"/>
    </location>
</feature>
<organism evidence="2 3">
    <name type="scientific">Phialemonium thermophilum</name>
    <dbReference type="NCBI Taxonomy" id="223376"/>
    <lineage>
        <taxon>Eukaryota</taxon>
        <taxon>Fungi</taxon>
        <taxon>Dikarya</taxon>
        <taxon>Ascomycota</taxon>
        <taxon>Pezizomycotina</taxon>
        <taxon>Sordariomycetes</taxon>
        <taxon>Sordariomycetidae</taxon>
        <taxon>Cephalothecales</taxon>
        <taxon>Cephalothecaceae</taxon>
        <taxon>Phialemonium</taxon>
    </lineage>
</organism>
<feature type="region of interest" description="Disordered" evidence="1">
    <location>
        <begin position="163"/>
        <end position="185"/>
    </location>
</feature>
<proteinExistence type="predicted"/>
<dbReference type="Proteomes" id="UP001586593">
    <property type="component" value="Unassembled WGS sequence"/>
</dbReference>
<gene>
    <name evidence="2" type="ORF">VTK73DRAFT_8930</name>
</gene>
<accession>A0ABR3W5N9</accession>
<dbReference type="InterPro" id="IPR032710">
    <property type="entry name" value="NTF2-like_dom_sf"/>
</dbReference>
<feature type="compositionally biased region" description="Basic and acidic residues" evidence="1">
    <location>
        <begin position="287"/>
        <end position="304"/>
    </location>
</feature>
<keyword evidence="3" id="KW-1185">Reference proteome</keyword>
<sequence length="566" mass="62029">MSLQTAYKQFLAAPQSSSLSEDASLHYITTTTSFHGATDIIKHVNSLRNQVTKKKEEFLHVVEGQNAISAEIETTLEFVRSGGVYLPGLDDNFLVDRTVYLPITHVVTFDSQGKIAQIRQSWDQGALLKQLEVIGRTGRNWPIRESQEQIKLITSSVKLTAGAVPARSTETEGMTRSRGNSTNALRDPHASLCLFAPREELEQAPETVISPYAGRRPRQRSFTEILGDEPAEEEEESGSPSSGRARSQSPSKAIAPKVGAGKHFQPIRLFEADENVESPPDTPQQTKTERRIRPDPSKYQHFEFADGSDPQDAPKPGVPLEKAPKSKHDSQWSFEDFVTPQKAVPIRARAQDVRHWGTGTENEEMAESSPAKKQQPVKPRRDAETHFEFQDDGEPSGEPRLIGRPRGAGQNTGLGLYKNNVYDEEGAVPTPGPDPRALGNITNLKDRRKDFDAHFNFTDASPQQGNAPSQPKAGEDRKKVVKMMESNWSAYDESPVSQKENSAPGRSGSKTEGEGGIAIAGDGMGGKKGSGRGWAIGDESDEERNAQPVPGKKLGAAQQASSIWDF</sequence>
<evidence type="ECO:0000313" key="2">
    <source>
        <dbReference type="EMBL" id="KAL1853579.1"/>
    </source>
</evidence>
<dbReference type="Gene3D" id="3.10.450.50">
    <property type="match status" value="1"/>
</dbReference>
<dbReference type="SUPFAM" id="SSF54427">
    <property type="entry name" value="NTF2-like"/>
    <property type="match status" value="1"/>
</dbReference>